<reference evidence="2" key="1">
    <citation type="submission" date="2021-02" db="EMBL/GenBank/DDBJ databases">
        <authorList>
            <person name="Nowell W R."/>
        </authorList>
    </citation>
    <scope>NUCLEOTIDE SEQUENCE</scope>
    <source>
        <strain evidence="2">Ploen Becks lab</strain>
    </source>
</reference>
<accession>A0A814Q470</accession>
<organism evidence="2 3">
    <name type="scientific">Brachionus calyciflorus</name>
    <dbReference type="NCBI Taxonomy" id="104777"/>
    <lineage>
        <taxon>Eukaryota</taxon>
        <taxon>Metazoa</taxon>
        <taxon>Spiralia</taxon>
        <taxon>Gnathifera</taxon>
        <taxon>Rotifera</taxon>
        <taxon>Eurotatoria</taxon>
        <taxon>Monogononta</taxon>
        <taxon>Pseudotrocha</taxon>
        <taxon>Ploima</taxon>
        <taxon>Brachionidae</taxon>
        <taxon>Brachionus</taxon>
    </lineage>
</organism>
<proteinExistence type="predicted"/>
<gene>
    <name evidence="2" type="ORF">OXX778_LOCUS21797</name>
</gene>
<sequence>MPSPSSQISPTQANGLINPMFPFLFPQNSQPNTQQSALAAVAAQQYLAAMASVGTSTLNQTSEINPFLNPLLAAGLANNRAGNLLPNNPFSALAALYNQQLLMGQQSLNNFKNIQTEEKNSKKSVKKKRSPKSVEINQNIPENLLDLIKNVGTSTPSNNLQNDVKKSDQKTTKKIEQIIPKHEFIENEEYPDEQSNFEDE</sequence>
<dbReference type="EMBL" id="CAJNOC010008412">
    <property type="protein sequence ID" value="CAF1115154.1"/>
    <property type="molecule type" value="Genomic_DNA"/>
</dbReference>
<evidence type="ECO:0000313" key="2">
    <source>
        <dbReference type="EMBL" id="CAF1115154.1"/>
    </source>
</evidence>
<evidence type="ECO:0000256" key="1">
    <source>
        <dbReference type="SAM" id="MobiDB-lite"/>
    </source>
</evidence>
<feature type="compositionally biased region" description="Basic and acidic residues" evidence="1">
    <location>
        <begin position="163"/>
        <end position="185"/>
    </location>
</feature>
<feature type="compositionally biased region" description="Acidic residues" evidence="1">
    <location>
        <begin position="186"/>
        <end position="200"/>
    </location>
</feature>
<dbReference type="AlphaFoldDB" id="A0A814Q470"/>
<feature type="non-terminal residue" evidence="2">
    <location>
        <position position="200"/>
    </location>
</feature>
<keyword evidence="3" id="KW-1185">Reference proteome</keyword>
<comment type="caution">
    <text evidence="2">The sequence shown here is derived from an EMBL/GenBank/DDBJ whole genome shotgun (WGS) entry which is preliminary data.</text>
</comment>
<feature type="compositionally biased region" description="Polar residues" evidence="1">
    <location>
        <begin position="151"/>
        <end position="162"/>
    </location>
</feature>
<evidence type="ECO:0000313" key="3">
    <source>
        <dbReference type="Proteomes" id="UP000663879"/>
    </source>
</evidence>
<name>A0A814Q470_9BILA</name>
<protein>
    <submittedName>
        <fullName evidence="2">Uncharacterized protein</fullName>
    </submittedName>
</protein>
<feature type="region of interest" description="Disordered" evidence="1">
    <location>
        <begin position="150"/>
        <end position="200"/>
    </location>
</feature>
<dbReference type="Proteomes" id="UP000663879">
    <property type="component" value="Unassembled WGS sequence"/>
</dbReference>